<name>A0A2P2NSU6_RHIMU</name>
<organism evidence="2">
    <name type="scientific">Rhizophora mucronata</name>
    <name type="common">Asiatic mangrove</name>
    <dbReference type="NCBI Taxonomy" id="61149"/>
    <lineage>
        <taxon>Eukaryota</taxon>
        <taxon>Viridiplantae</taxon>
        <taxon>Streptophyta</taxon>
        <taxon>Embryophyta</taxon>
        <taxon>Tracheophyta</taxon>
        <taxon>Spermatophyta</taxon>
        <taxon>Magnoliopsida</taxon>
        <taxon>eudicotyledons</taxon>
        <taxon>Gunneridae</taxon>
        <taxon>Pentapetalae</taxon>
        <taxon>rosids</taxon>
        <taxon>fabids</taxon>
        <taxon>Malpighiales</taxon>
        <taxon>Rhizophoraceae</taxon>
        <taxon>Rhizophora</taxon>
    </lineage>
</organism>
<accession>A0A2P2NSU6</accession>
<reference evidence="2" key="1">
    <citation type="submission" date="2018-02" db="EMBL/GenBank/DDBJ databases">
        <title>Rhizophora mucronata_Transcriptome.</title>
        <authorList>
            <person name="Meera S.P."/>
            <person name="Sreeshan A."/>
            <person name="Augustine A."/>
        </authorList>
    </citation>
    <scope>NUCLEOTIDE SEQUENCE</scope>
    <source>
        <tissue evidence="2">Leaf</tissue>
    </source>
</reference>
<sequence>MSTSSPFSMQHITSTKGSSKTQQNGGKALNQNNKDKQCSHFVCPPPHYTCKLMIKFTFGGMINLLTASNCCEVQ</sequence>
<dbReference type="AlphaFoldDB" id="A0A2P2NSU6"/>
<feature type="region of interest" description="Disordered" evidence="1">
    <location>
        <begin position="1"/>
        <end position="33"/>
    </location>
</feature>
<proteinExistence type="predicted"/>
<evidence type="ECO:0000313" key="2">
    <source>
        <dbReference type="EMBL" id="MBX45451.1"/>
    </source>
</evidence>
<evidence type="ECO:0000256" key="1">
    <source>
        <dbReference type="SAM" id="MobiDB-lite"/>
    </source>
</evidence>
<feature type="compositionally biased region" description="Polar residues" evidence="1">
    <location>
        <begin position="1"/>
        <end position="32"/>
    </location>
</feature>
<dbReference type="EMBL" id="GGEC01064967">
    <property type="protein sequence ID" value="MBX45451.1"/>
    <property type="molecule type" value="Transcribed_RNA"/>
</dbReference>
<protein>
    <submittedName>
        <fullName evidence="2">Uncharacterized protein</fullName>
    </submittedName>
</protein>